<dbReference type="InterPro" id="IPR036235">
    <property type="entry name" value="Ribosomal_bL12_oligo_N_sf"/>
</dbReference>
<dbReference type="SUPFAM" id="SSF48300">
    <property type="entry name" value="Ribosomal protein L7/12, oligomerisation (N-terminal) domain"/>
    <property type="match status" value="1"/>
</dbReference>
<comment type="similarity">
    <text evidence="1 4">Belongs to the bacterial ribosomal protein bL12 family.</text>
</comment>
<evidence type="ECO:0000256" key="2">
    <source>
        <dbReference type="ARBA" id="ARBA00022980"/>
    </source>
</evidence>
<keyword evidence="8" id="KW-1185">Reference proteome</keyword>
<dbReference type="Gene3D" id="1.20.5.710">
    <property type="entry name" value="Single helix bin"/>
    <property type="match status" value="1"/>
</dbReference>
<evidence type="ECO:0000256" key="1">
    <source>
        <dbReference type="ARBA" id="ARBA00007197"/>
    </source>
</evidence>
<dbReference type="RefSeq" id="WP_069399567.1">
    <property type="nucleotide sequence ID" value="NZ_JACKTB010000017.1"/>
</dbReference>
<feature type="domain" description="Large ribosomal subunit protein bL12 C-terminal" evidence="5">
    <location>
        <begin position="65"/>
        <end position="132"/>
    </location>
</feature>
<evidence type="ECO:0000256" key="3">
    <source>
        <dbReference type="ARBA" id="ARBA00023274"/>
    </source>
</evidence>
<dbReference type="NCBIfam" id="TIGR00855">
    <property type="entry name" value="L12"/>
    <property type="match status" value="1"/>
</dbReference>
<dbReference type="PANTHER" id="PTHR45987:SF4">
    <property type="entry name" value="LARGE RIBOSOMAL SUBUNIT PROTEIN BL12M"/>
    <property type="match status" value="1"/>
</dbReference>
<evidence type="ECO:0000313" key="7">
    <source>
        <dbReference type="EMBL" id="ODR08146.1"/>
    </source>
</evidence>
<dbReference type="GO" id="GO:0003735">
    <property type="term" value="F:structural constituent of ribosome"/>
    <property type="evidence" value="ECO:0007669"/>
    <property type="project" value="InterPro"/>
</dbReference>
<dbReference type="STRING" id="243061.AWC25_05025"/>
<dbReference type="EMBL" id="MIHC01000009">
    <property type="protein sequence ID" value="ODR08146.1"/>
    <property type="molecule type" value="Genomic_DNA"/>
</dbReference>
<organism evidence="7 8">
    <name type="scientific">Mycobacterium sherrisii</name>
    <dbReference type="NCBI Taxonomy" id="243061"/>
    <lineage>
        <taxon>Bacteria</taxon>
        <taxon>Bacillati</taxon>
        <taxon>Actinomycetota</taxon>
        <taxon>Actinomycetes</taxon>
        <taxon>Mycobacteriales</taxon>
        <taxon>Mycobacteriaceae</taxon>
        <taxon>Mycobacterium</taxon>
        <taxon>Mycobacterium simiae complex</taxon>
    </lineage>
</organism>
<feature type="domain" description="Large ribosomal subunit protein bL12 oligomerization" evidence="6">
    <location>
        <begin position="6"/>
        <end position="51"/>
    </location>
</feature>
<gene>
    <name evidence="4" type="primary">rplL</name>
    <name evidence="7" type="ORF">BHQ21_06915</name>
</gene>
<evidence type="ECO:0000313" key="8">
    <source>
        <dbReference type="Proteomes" id="UP000094224"/>
    </source>
</evidence>
<name>A0A1E3T132_9MYCO</name>
<protein>
    <recommendedName>
        <fullName evidence="4">Large ribosomal subunit protein bL12</fullName>
    </recommendedName>
</protein>
<keyword evidence="2 4" id="KW-0689">Ribosomal protein</keyword>
<comment type="subunit">
    <text evidence="4">Homodimer. Part of the ribosomal stalk of the 50S ribosomal subunit. Forms a multimeric L10(L12)X complex, where L10 forms an elongated spine to which 2 to 4 L12 dimers bind in a sequential fashion. Binds GTP-bound translation factors.</text>
</comment>
<evidence type="ECO:0000256" key="4">
    <source>
        <dbReference type="HAMAP-Rule" id="MF_00368"/>
    </source>
</evidence>
<reference evidence="8" key="1">
    <citation type="submission" date="2016-09" db="EMBL/GenBank/DDBJ databases">
        <authorList>
            <person name="Greninger A.L."/>
            <person name="Jerome K.R."/>
            <person name="Mcnair B."/>
            <person name="Wallis C."/>
            <person name="Fang F."/>
        </authorList>
    </citation>
    <scope>NUCLEOTIDE SEQUENCE [LARGE SCALE GENOMIC DNA]</scope>
    <source>
        <strain evidence="8">BC1_M4</strain>
    </source>
</reference>
<dbReference type="Pfam" id="PF16320">
    <property type="entry name" value="Ribosomal_L12_N"/>
    <property type="match status" value="1"/>
</dbReference>
<dbReference type="Proteomes" id="UP000094224">
    <property type="component" value="Unassembled WGS sequence"/>
</dbReference>
<dbReference type="FunFam" id="3.30.1390.10:FF:000001">
    <property type="entry name" value="50S ribosomal protein L7/L12"/>
    <property type="match status" value="1"/>
</dbReference>
<dbReference type="Gene3D" id="3.30.1390.10">
    <property type="match status" value="1"/>
</dbReference>
<dbReference type="PANTHER" id="PTHR45987">
    <property type="entry name" value="39S RIBOSOMAL PROTEIN L12"/>
    <property type="match status" value="1"/>
</dbReference>
<dbReference type="Pfam" id="PF00542">
    <property type="entry name" value="Ribosomal_L12"/>
    <property type="match status" value="1"/>
</dbReference>
<accession>A0A1E3T132</accession>
<comment type="function">
    <text evidence="4">Forms part of the ribosomal stalk which helps the ribosome interact with GTP-bound translation factors. Is thus essential for accurate translation.</text>
</comment>
<evidence type="ECO:0000259" key="5">
    <source>
        <dbReference type="Pfam" id="PF00542"/>
    </source>
</evidence>
<dbReference type="InterPro" id="IPR013823">
    <property type="entry name" value="Ribosomal_bL12_C"/>
</dbReference>
<dbReference type="InterPro" id="IPR008932">
    <property type="entry name" value="Ribosomal_bL12_oligo"/>
</dbReference>
<dbReference type="AlphaFoldDB" id="A0A1E3T132"/>
<dbReference type="SUPFAM" id="SSF54736">
    <property type="entry name" value="ClpS-like"/>
    <property type="match status" value="1"/>
</dbReference>
<comment type="caution">
    <text evidence="7">The sequence shown here is derived from an EMBL/GenBank/DDBJ whole genome shotgun (WGS) entry which is preliminary data.</text>
</comment>
<dbReference type="InterPro" id="IPR000206">
    <property type="entry name" value="Ribosomal_bL12"/>
</dbReference>
<dbReference type="InterPro" id="IPR014719">
    <property type="entry name" value="Ribosomal_bL12_C/ClpS-like"/>
</dbReference>
<evidence type="ECO:0000259" key="6">
    <source>
        <dbReference type="Pfam" id="PF16320"/>
    </source>
</evidence>
<dbReference type="HAMAP" id="MF_00368">
    <property type="entry name" value="Ribosomal_bL12"/>
    <property type="match status" value="1"/>
</dbReference>
<keyword evidence="3 4" id="KW-0687">Ribonucleoprotein</keyword>
<dbReference type="CDD" id="cd00387">
    <property type="entry name" value="Ribosomal_L7_L12"/>
    <property type="match status" value="1"/>
</dbReference>
<sequence>MAKISTDDLLDAFKEMTLLELSDFVKKFEETFEVTAAAPVAVAAAGAGGAGGGGAAEAAEEQSEFDVILESAGDKKIGVIKVVREIVSGLGLKEAKDLVDGAPKPLLEKVAKEAADEAKSKLEAAGATVTVK</sequence>
<dbReference type="GO" id="GO:0022625">
    <property type="term" value="C:cytosolic large ribosomal subunit"/>
    <property type="evidence" value="ECO:0007669"/>
    <property type="project" value="TreeGrafter"/>
</dbReference>
<dbReference type="FunFam" id="1.20.5.710:FF:000005">
    <property type="entry name" value="50S ribosomal protein L7/L12"/>
    <property type="match status" value="1"/>
</dbReference>
<proteinExistence type="inferred from homology"/>
<dbReference type="GO" id="GO:0003729">
    <property type="term" value="F:mRNA binding"/>
    <property type="evidence" value="ECO:0007669"/>
    <property type="project" value="TreeGrafter"/>
</dbReference>
<dbReference type="GO" id="GO:0006412">
    <property type="term" value="P:translation"/>
    <property type="evidence" value="ECO:0007669"/>
    <property type="project" value="UniProtKB-UniRule"/>
</dbReference>
<dbReference type="OrthoDB" id="9811748at2"/>